<dbReference type="Pfam" id="PF08314">
    <property type="entry name" value="Sec39"/>
    <property type="match status" value="1"/>
</dbReference>
<keyword evidence="3" id="KW-0256">Endoplasmic reticulum</keyword>
<dbReference type="Proteomes" id="UP000762676">
    <property type="component" value="Unassembled WGS sequence"/>
</dbReference>
<evidence type="ECO:0000256" key="1">
    <source>
        <dbReference type="ARBA" id="ARBA00004240"/>
    </source>
</evidence>
<dbReference type="InterPro" id="IPR013244">
    <property type="entry name" value="Sec39_domain"/>
</dbReference>
<dbReference type="GO" id="GO:0006890">
    <property type="term" value="P:retrograde vesicle-mediated transport, Golgi to endoplasmic reticulum"/>
    <property type="evidence" value="ECO:0007669"/>
    <property type="project" value="InterPro"/>
</dbReference>
<feature type="domain" description="Sec39" evidence="5">
    <location>
        <begin position="304"/>
        <end position="544"/>
    </location>
</feature>
<evidence type="ECO:0000259" key="5">
    <source>
        <dbReference type="Pfam" id="PF08314"/>
    </source>
</evidence>
<evidence type="ECO:0000256" key="4">
    <source>
        <dbReference type="ARBA" id="ARBA00022927"/>
    </source>
</evidence>
<sequence>MALDEEDDGDDSDEEELALMARAWRLSKHTFNHFFIPGFEPPKRKPKHVTKCYKIVSLKSTTPEDLYAKKIDAEEYGEALALAQAYKLDCDLVYQRQWRKSVVSKASIQDYLSKISKRAWVLHECLERVPENIDAMTELLQYGLHGTDLPALLAVGRGEDGGRFILCDPDEGLYDDIYDEFNPESMREKERKRAEIRQSYLDQIDFGSLNLEQKEICRARLKFLQYLDRLKTYEVKLLSRHGYQIDWGEEKLVFSYRWPAHQTSDFVIGKIATSECILGGASVAAERYNASFYTAFRSRSIYELAAENAQNNDWRAVETLLTFHSEELAPHRLAILSNFPETADPSDYSSLLPEIGEDDTVIPWETDSWRELDWVEAPDCRKAVDLGCEDESAFLYSEVPIKYRSKSPSKAVAEEWYAERACEIERRSRLVDFAIELVKQGIQKGAESLGELLDDLVVLEMMVYECSVDDSLTFAKLREMADYDRLELIMSKSPEEMYAKNLRRWVMPFLQRCEQGQPGAYDQLLRDFVLTKARDDLTDVLKIFQISKTTVTSPMIRTSTELMSLALDALYSCTRDDQLDLITKIFECLPSHSHDAQSNSSENVRLHKQIDHLEQHICAAKIFEANNMKNTLAYIKSSENDPEESRTLMVRLTRMASKRSLPLNEMEWLKLHEDVMTLQAKVYRCISRAVCRE</sequence>
<name>A0AAV4F5R3_9GAST</name>
<evidence type="ECO:0000313" key="6">
    <source>
        <dbReference type="EMBL" id="GFR67776.1"/>
    </source>
</evidence>
<reference evidence="6 7" key="1">
    <citation type="journal article" date="2021" name="Elife">
        <title>Chloroplast acquisition without the gene transfer in kleptoplastic sea slugs, Plakobranchus ocellatus.</title>
        <authorList>
            <person name="Maeda T."/>
            <person name="Takahashi S."/>
            <person name="Yoshida T."/>
            <person name="Shimamura S."/>
            <person name="Takaki Y."/>
            <person name="Nagai Y."/>
            <person name="Toyoda A."/>
            <person name="Suzuki Y."/>
            <person name="Arimoto A."/>
            <person name="Ishii H."/>
            <person name="Satoh N."/>
            <person name="Nishiyama T."/>
            <person name="Hasebe M."/>
            <person name="Maruyama T."/>
            <person name="Minagawa J."/>
            <person name="Obokata J."/>
            <person name="Shigenobu S."/>
        </authorList>
    </citation>
    <scope>NUCLEOTIDE SEQUENCE [LARGE SCALE GENOMIC DNA]</scope>
</reference>
<organism evidence="6 7">
    <name type="scientific">Elysia marginata</name>
    <dbReference type="NCBI Taxonomy" id="1093978"/>
    <lineage>
        <taxon>Eukaryota</taxon>
        <taxon>Metazoa</taxon>
        <taxon>Spiralia</taxon>
        <taxon>Lophotrochozoa</taxon>
        <taxon>Mollusca</taxon>
        <taxon>Gastropoda</taxon>
        <taxon>Heterobranchia</taxon>
        <taxon>Euthyneura</taxon>
        <taxon>Panpulmonata</taxon>
        <taxon>Sacoglossa</taxon>
        <taxon>Placobranchoidea</taxon>
        <taxon>Plakobranchidae</taxon>
        <taxon>Elysia</taxon>
    </lineage>
</organism>
<protein>
    <submittedName>
        <fullName evidence="6">Neuroblastoma-amplified sequence-like</fullName>
    </submittedName>
</protein>
<evidence type="ECO:0000256" key="3">
    <source>
        <dbReference type="ARBA" id="ARBA00022824"/>
    </source>
</evidence>
<gene>
    <name evidence="6" type="ORF">ElyMa_003715600</name>
</gene>
<accession>A0AAV4F5R3</accession>
<dbReference type="AlphaFoldDB" id="A0AAV4F5R3"/>
<dbReference type="GO" id="GO:0000149">
    <property type="term" value="F:SNARE binding"/>
    <property type="evidence" value="ECO:0007669"/>
    <property type="project" value="TreeGrafter"/>
</dbReference>
<dbReference type="EMBL" id="BMAT01007614">
    <property type="protein sequence ID" value="GFR67776.1"/>
    <property type="molecule type" value="Genomic_DNA"/>
</dbReference>
<evidence type="ECO:0000256" key="2">
    <source>
        <dbReference type="ARBA" id="ARBA00022448"/>
    </source>
</evidence>
<dbReference type="PANTHER" id="PTHR15922:SF2">
    <property type="entry name" value="NBAS SUBUNIT OF NRZ TETHERING COMPLEX"/>
    <property type="match status" value="1"/>
</dbReference>
<dbReference type="GO" id="GO:0015031">
    <property type="term" value="P:protein transport"/>
    <property type="evidence" value="ECO:0007669"/>
    <property type="project" value="UniProtKB-KW"/>
</dbReference>
<proteinExistence type="predicted"/>
<comment type="subcellular location">
    <subcellularLocation>
        <location evidence="1">Endoplasmic reticulum</location>
    </subcellularLocation>
</comment>
<keyword evidence="7" id="KW-1185">Reference proteome</keyword>
<feature type="non-terminal residue" evidence="6">
    <location>
        <position position="693"/>
    </location>
</feature>
<keyword evidence="2" id="KW-0813">Transport</keyword>
<dbReference type="PANTHER" id="PTHR15922">
    <property type="entry name" value="NEUROBLASTOMA-AMPLIFIED SEQUENCE"/>
    <property type="match status" value="1"/>
</dbReference>
<evidence type="ECO:0000313" key="7">
    <source>
        <dbReference type="Proteomes" id="UP000762676"/>
    </source>
</evidence>
<comment type="caution">
    <text evidence="6">The sequence shown here is derived from an EMBL/GenBank/DDBJ whole genome shotgun (WGS) entry which is preliminary data.</text>
</comment>
<keyword evidence="4" id="KW-0653">Protein transport</keyword>
<dbReference type="GO" id="GO:0070939">
    <property type="term" value="C:Dsl1/NZR complex"/>
    <property type="evidence" value="ECO:0007669"/>
    <property type="project" value="TreeGrafter"/>
</dbReference>